<dbReference type="GO" id="GO:0004591">
    <property type="term" value="F:oxoglutarate dehydrogenase (succinyl-transferring) activity"/>
    <property type="evidence" value="ECO:0000318"/>
    <property type="project" value="GO_Central"/>
</dbReference>
<evidence type="ECO:0000313" key="19">
    <source>
        <dbReference type="Proteomes" id="UP000009022"/>
    </source>
</evidence>
<dbReference type="NCBIfam" id="NF008907">
    <property type="entry name" value="PRK12270.1"/>
    <property type="match status" value="1"/>
</dbReference>
<gene>
    <name evidence="18" type="ORF">TRIADDRAFT_23841</name>
</gene>
<evidence type="ECO:0000256" key="15">
    <source>
        <dbReference type="ARBA" id="ARBA00040267"/>
    </source>
</evidence>
<keyword evidence="8" id="KW-0809">Transit peptide</keyword>
<dbReference type="AlphaFoldDB" id="B3RW26"/>
<dbReference type="EMBL" id="DS985244">
    <property type="protein sequence ID" value="EDV25596.1"/>
    <property type="molecule type" value="Genomic_DNA"/>
</dbReference>
<dbReference type="NCBIfam" id="TIGR00239">
    <property type="entry name" value="2oxo_dh_E1"/>
    <property type="match status" value="1"/>
</dbReference>
<dbReference type="FunFam" id="1.10.287.1150:FF:000001">
    <property type="entry name" value="2-oxoglutarate dehydrogenase, mitochondrial isoform X1"/>
    <property type="match status" value="1"/>
</dbReference>
<evidence type="ECO:0000256" key="10">
    <source>
        <dbReference type="ARBA" id="ARBA00023052"/>
    </source>
</evidence>
<reference evidence="18 19" key="1">
    <citation type="journal article" date="2008" name="Nature">
        <title>The Trichoplax genome and the nature of placozoans.</title>
        <authorList>
            <person name="Srivastava M."/>
            <person name="Begovic E."/>
            <person name="Chapman J."/>
            <person name="Putnam N.H."/>
            <person name="Hellsten U."/>
            <person name="Kawashima T."/>
            <person name="Kuo A."/>
            <person name="Mitros T."/>
            <person name="Salamov A."/>
            <person name="Carpenter M.L."/>
            <person name="Signorovitch A.Y."/>
            <person name="Moreno M.A."/>
            <person name="Kamm K."/>
            <person name="Grimwood J."/>
            <person name="Schmutz J."/>
            <person name="Shapiro H."/>
            <person name="Grigoriev I.V."/>
            <person name="Buss L.W."/>
            <person name="Schierwater B."/>
            <person name="Dellaporta S.L."/>
            <person name="Rokhsar D.S."/>
        </authorList>
    </citation>
    <scope>NUCLEOTIDE SEQUENCE [LARGE SCALE GENOMIC DNA]</scope>
    <source>
        <strain evidence="18 19">Grell-BS-1999</strain>
    </source>
</reference>
<keyword evidence="9" id="KW-0560">Oxidoreductase</keyword>
<dbReference type="NCBIfam" id="NF006914">
    <property type="entry name" value="PRK09404.1"/>
    <property type="match status" value="1"/>
</dbReference>
<dbReference type="GeneID" id="6753349"/>
<dbReference type="Pfam" id="PF00676">
    <property type="entry name" value="E1_dh"/>
    <property type="match status" value="1"/>
</dbReference>
<dbReference type="InterPro" id="IPR031717">
    <property type="entry name" value="ODO-1/KGD_C"/>
</dbReference>
<dbReference type="GO" id="GO:0005739">
    <property type="term" value="C:mitochondrion"/>
    <property type="evidence" value="ECO:0000318"/>
    <property type="project" value="GO_Central"/>
</dbReference>
<dbReference type="EC" id="1.2.4.2" evidence="5"/>
<dbReference type="GO" id="GO:0006096">
    <property type="term" value="P:glycolytic process"/>
    <property type="evidence" value="ECO:0007669"/>
    <property type="project" value="UniProtKB-KW"/>
</dbReference>
<comment type="function">
    <text evidence="14">The 2-oxoglutarate dehydrogenase complex catalyzes the overall conversion of 2-oxoglutarate to succinyl-CoA and CO(2). It contains multiple copies of three enzymatic components: 2-oxoglutarate dehydrogenase (E1), dihydrolipoamide succinyltransferase (E2) and lipoamide dehydrogenase (E3).</text>
</comment>
<comment type="cofactor">
    <cofactor evidence="1">
        <name>Mg(2+)</name>
        <dbReference type="ChEBI" id="CHEBI:18420"/>
    </cofactor>
</comment>
<comment type="subcellular location">
    <subcellularLocation>
        <location evidence="3">Mitochondrion</location>
    </subcellularLocation>
</comment>
<keyword evidence="12" id="KW-0324">Glycolysis</keyword>
<sequence>MYRASQVLNRLRLLSVASLNGRLKSTIPPPGAKSLSSPLAKDSFLNGSNAVFIDSLYDQWRADEESVDPSWRKYFSESSYGIDSTVTGTAEQLSVNETVTDHLKVQSLIRCYQHLGHHIAALDPLNLYNADLDPSIPLELKLPTYISSEEDLQRYFTLPKTTQIGGDVKTLKLQEIYDRLRRIYCGSIGVEYMHITDPKTFEWIRDKFETPGITDLSQEDKLKVLRRLLKSVGFENFLNQKWSTEKRFGSEGCEVIAPALQEIVDRSAQLGVDNFIVGMSHRGRLNVIANVAKQPLAKIFSRFKKNLSFHNGTGDVKYHLGMFTNTYNEAAGKDVTFTMAANPSHLEAVNPIVQGRTHAEQFFHTGDNPEKKVMGILVHGDAAFAGQGVVYETVQLSNVDNYSTGGTVHIVVNNQIGFTTDPRNGRSSSYCTDVAKVVNAPIFHVNADDPEAVVYASRVAAEYRDTFQKDIFIDLVCYRRYGHNEMDNPEFTHPAMYRAIKTKPGVLSLYVNKLVKEGVCTREEYKQEAKRFNNACKEAAEIAENQTSNDVHDWISADWKSFLKSSNYNETMETGVRRDVLNHVGDAFCSVPKHITVHNTLKGVLMKRKQLLDDGKADWAMGEAMAFGSLLKENVHVRLSGQDVERGTFSHRHHILHHQSYTDIDGKIKWNILDNLFDDQGRYTISNSILSEYGVLGFETGYSIARPNMLVCWEAQFGDFHNCAQPIIDQFICSGQEKWGYQTGIVLLLPHGYEGMGPEHSSARLERFLQLCNDDMDVIPVIDESDVIKQLHDHNMQVVNCSTPANYFHVLRRQVSFNFRKPLVIMTPKSLLRLPAAVSSLDEMGPGTSFQRVIPETGEASEDSNCSSVKRVILCSGKMYYDLHSTRKSKGLEKEIAIARIEQLFPFPYDMVQKEIEKFPNADIVWCQEEPKNMGAWAFVQPRVYNITGHLKLPRYVGRKPSGSVAAGTKKDHDIQQAELLAEALDVD</sequence>
<dbReference type="eggNOG" id="KOG0450">
    <property type="taxonomic scope" value="Eukaryota"/>
</dbReference>
<dbReference type="InterPro" id="IPR005475">
    <property type="entry name" value="Transketolase-like_Pyr-bd"/>
</dbReference>
<dbReference type="InParanoid" id="B3RW26"/>
<keyword evidence="11" id="KW-0496">Mitochondrion</keyword>
<evidence type="ECO:0000256" key="9">
    <source>
        <dbReference type="ARBA" id="ARBA00023002"/>
    </source>
</evidence>
<dbReference type="PIRSF" id="PIRSF000157">
    <property type="entry name" value="Oxoglu_dh_E1"/>
    <property type="match status" value="1"/>
</dbReference>
<evidence type="ECO:0000256" key="5">
    <source>
        <dbReference type="ARBA" id="ARBA00012280"/>
    </source>
</evidence>
<dbReference type="InterPro" id="IPR011603">
    <property type="entry name" value="2oxoglutarate_DH_E1"/>
</dbReference>
<dbReference type="CDD" id="cd02016">
    <property type="entry name" value="TPP_E1_OGDC_like"/>
    <property type="match status" value="1"/>
</dbReference>
<keyword evidence="6" id="KW-0479">Metal-binding</keyword>
<accession>B3RW26</accession>
<dbReference type="InterPro" id="IPR032106">
    <property type="entry name" value="2-oxogl_dehyd_N"/>
</dbReference>
<organism evidence="18 19">
    <name type="scientific">Trichoplax adhaerens</name>
    <name type="common">Trichoplax reptans</name>
    <dbReference type="NCBI Taxonomy" id="10228"/>
    <lineage>
        <taxon>Eukaryota</taxon>
        <taxon>Metazoa</taxon>
        <taxon>Placozoa</taxon>
        <taxon>Uniplacotomia</taxon>
        <taxon>Trichoplacea</taxon>
        <taxon>Trichoplacidae</taxon>
        <taxon>Trichoplax</taxon>
    </lineage>
</organism>
<evidence type="ECO:0000256" key="7">
    <source>
        <dbReference type="ARBA" id="ARBA00022842"/>
    </source>
</evidence>
<dbReference type="Pfam" id="PF16078">
    <property type="entry name" value="2-oxogl_dehyd_N"/>
    <property type="match status" value="1"/>
</dbReference>
<dbReference type="PANTHER" id="PTHR23152:SF4">
    <property type="entry name" value="2-OXOADIPATE DEHYDROGENASE COMPLEX COMPONENT E1"/>
    <property type="match status" value="1"/>
</dbReference>
<dbReference type="GO" id="GO:0045252">
    <property type="term" value="C:oxoglutarate dehydrogenase complex"/>
    <property type="evidence" value="ECO:0000318"/>
    <property type="project" value="GO_Central"/>
</dbReference>
<dbReference type="OMA" id="FRDFNEC"/>
<evidence type="ECO:0000256" key="11">
    <source>
        <dbReference type="ARBA" id="ARBA00023128"/>
    </source>
</evidence>
<dbReference type="Pfam" id="PF16870">
    <property type="entry name" value="OxoGdeHyase_C"/>
    <property type="match status" value="1"/>
</dbReference>
<dbReference type="KEGG" id="tad:TRIADDRAFT_23841"/>
<evidence type="ECO:0000256" key="12">
    <source>
        <dbReference type="ARBA" id="ARBA00023152"/>
    </source>
</evidence>
<keyword evidence="10" id="KW-0786">Thiamine pyrophosphate</keyword>
<evidence type="ECO:0000256" key="14">
    <source>
        <dbReference type="ARBA" id="ARBA00037426"/>
    </source>
</evidence>
<dbReference type="Gene3D" id="3.40.50.12470">
    <property type="match status" value="1"/>
</dbReference>
<evidence type="ECO:0000256" key="1">
    <source>
        <dbReference type="ARBA" id="ARBA00001946"/>
    </source>
</evidence>
<dbReference type="SUPFAM" id="SSF52518">
    <property type="entry name" value="Thiamin diphosphate-binding fold (THDP-binding)"/>
    <property type="match status" value="2"/>
</dbReference>
<dbReference type="InterPro" id="IPR029061">
    <property type="entry name" value="THDP-binding"/>
</dbReference>
<dbReference type="Proteomes" id="UP000009022">
    <property type="component" value="Unassembled WGS sequence"/>
</dbReference>
<evidence type="ECO:0000256" key="6">
    <source>
        <dbReference type="ARBA" id="ARBA00022723"/>
    </source>
</evidence>
<dbReference type="CTD" id="6753349"/>
<dbReference type="Pfam" id="PF02779">
    <property type="entry name" value="Transket_pyr"/>
    <property type="match status" value="1"/>
</dbReference>
<dbReference type="Gene3D" id="3.40.50.11610">
    <property type="entry name" value="Multifunctional 2-oxoglutarate metabolism enzyme, C-terminal domain"/>
    <property type="match status" value="1"/>
</dbReference>
<dbReference type="PANTHER" id="PTHR23152">
    <property type="entry name" value="2-OXOGLUTARATE DEHYDROGENASE"/>
    <property type="match status" value="1"/>
</dbReference>
<dbReference type="FunCoup" id="B3RW26">
    <property type="interactions" value="1722"/>
</dbReference>
<dbReference type="Gene3D" id="1.10.287.1150">
    <property type="entry name" value="TPP helical domain"/>
    <property type="match status" value="1"/>
</dbReference>
<evidence type="ECO:0000256" key="16">
    <source>
        <dbReference type="ARBA" id="ARBA00042984"/>
    </source>
</evidence>
<dbReference type="InterPro" id="IPR001017">
    <property type="entry name" value="DH_E1"/>
</dbReference>
<dbReference type="GO" id="GO:0046872">
    <property type="term" value="F:metal ion binding"/>
    <property type="evidence" value="ECO:0007669"/>
    <property type="project" value="UniProtKB-KW"/>
</dbReference>
<dbReference type="Gene3D" id="3.40.50.970">
    <property type="match status" value="1"/>
</dbReference>
<dbReference type="HOGENOM" id="CLU_004709_1_0_1"/>
<dbReference type="GO" id="GO:0030976">
    <property type="term" value="F:thiamine pyrophosphate binding"/>
    <property type="evidence" value="ECO:0007669"/>
    <property type="project" value="InterPro"/>
</dbReference>
<dbReference type="STRING" id="10228.B3RW26"/>
<evidence type="ECO:0000256" key="8">
    <source>
        <dbReference type="ARBA" id="ARBA00022946"/>
    </source>
</evidence>
<keyword evidence="7" id="KW-0460">Magnesium</keyword>
<proteinExistence type="inferred from homology"/>
<evidence type="ECO:0000256" key="4">
    <source>
        <dbReference type="ARBA" id="ARBA00006936"/>
    </source>
</evidence>
<comment type="similarity">
    <text evidence="4">Belongs to the alpha-ketoglutarate dehydrogenase family.</text>
</comment>
<dbReference type="GO" id="GO:0006099">
    <property type="term" value="P:tricarboxylic acid cycle"/>
    <property type="evidence" value="ECO:0000318"/>
    <property type="project" value="GO_Central"/>
</dbReference>
<evidence type="ECO:0000256" key="13">
    <source>
        <dbReference type="ARBA" id="ARBA00030680"/>
    </source>
</evidence>
<evidence type="ECO:0000256" key="2">
    <source>
        <dbReference type="ARBA" id="ARBA00001964"/>
    </source>
</evidence>
<keyword evidence="19" id="KW-1185">Reference proteome</keyword>
<comment type="cofactor">
    <cofactor evidence="2">
        <name>thiamine diphosphate</name>
        <dbReference type="ChEBI" id="CHEBI:58937"/>
    </cofactor>
</comment>
<dbReference type="SMART" id="SM00861">
    <property type="entry name" value="Transket_pyr"/>
    <property type="match status" value="1"/>
</dbReference>
<dbReference type="RefSeq" id="XP_002111629.1">
    <property type="nucleotide sequence ID" value="XM_002111593.1"/>
</dbReference>
<protein>
    <recommendedName>
        <fullName evidence="15">2-oxoglutarate dehydrogenase, mitochondrial</fullName>
        <ecNumber evidence="5">1.2.4.2</ecNumber>
    </recommendedName>
    <alternativeName>
        <fullName evidence="16">2-oxoglutarate dehydrogenase complex component E1</fullName>
    </alternativeName>
    <alternativeName>
        <fullName evidence="13">Alpha-ketoglutarate dehydrogenase</fullName>
    </alternativeName>
</protein>
<dbReference type="FunFam" id="3.40.50.12470:FF:000007">
    <property type="entry name" value="2-oxoglutarate dehydrogenase e1 mitochondrial"/>
    <property type="match status" value="1"/>
</dbReference>
<feature type="domain" description="Transketolase-like pyrimidine-binding" evidence="17">
    <location>
        <begin position="617"/>
        <end position="834"/>
    </location>
</feature>
<evidence type="ECO:0000259" key="17">
    <source>
        <dbReference type="SMART" id="SM00861"/>
    </source>
</evidence>
<evidence type="ECO:0000256" key="3">
    <source>
        <dbReference type="ARBA" id="ARBA00004173"/>
    </source>
</evidence>
<evidence type="ECO:0000313" key="18">
    <source>
        <dbReference type="EMBL" id="EDV25596.1"/>
    </source>
</evidence>
<name>B3RW26_TRIAD</name>
<dbReference type="OrthoDB" id="413077at2759"/>
<dbReference type="PhylomeDB" id="B3RW26"/>
<dbReference type="InterPro" id="IPR042179">
    <property type="entry name" value="KGD_C_sf"/>
</dbReference>